<keyword evidence="2" id="KW-0503">Monooxygenase</keyword>
<dbReference type="InterPro" id="IPR012347">
    <property type="entry name" value="Ferritin-like"/>
</dbReference>
<keyword evidence="2" id="KW-0560">Oxidoreductase</keyword>
<dbReference type="EMBL" id="FOYL01000022">
    <property type="protein sequence ID" value="SFR29830.1"/>
    <property type="molecule type" value="Genomic_DNA"/>
</dbReference>
<evidence type="ECO:0000259" key="1">
    <source>
        <dbReference type="PROSITE" id="PS51725"/>
    </source>
</evidence>
<dbReference type="Pfam" id="PF12902">
    <property type="entry name" value="Ferritin-like"/>
    <property type="match status" value="1"/>
</dbReference>
<dbReference type="PANTHER" id="PTHR34400:SF4">
    <property type="entry name" value="MEMBRANE PROTEIN"/>
    <property type="match status" value="1"/>
</dbReference>
<dbReference type="Gene3D" id="3.30.70.100">
    <property type="match status" value="1"/>
</dbReference>
<evidence type="ECO:0000313" key="3">
    <source>
        <dbReference type="Proteomes" id="UP000198583"/>
    </source>
</evidence>
<feature type="domain" description="ABM" evidence="1">
    <location>
        <begin position="15"/>
        <end position="111"/>
    </location>
</feature>
<dbReference type="Pfam" id="PF03992">
    <property type="entry name" value="ABM"/>
    <property type="match status" value="1"/>
</dbReference>
<dbReference type="SUPFAM" id="SSF54909">
    <property type="entry name" value="Dimeric alpha+beta barrel"/>
    <property type="match status" value="1"/>
</dbReference>
<dbReference type="GO" id="GO:0004497">
    <property type="term" value="F:monooxygenase activity"/>
    <property type="evidence" value="ECO:0007669"/>
    <property type="project" value="UniProtKB-KW"/>
</dbReference>
<dbReference type="STRING" id="84724.SAMN04488564_12219"/>
<dbReference type="InterPro" id="IPR007138">
    <property type="entry name" value="ABM_dom"/>
</dbReference>
<reference evidence="3" key="1">
    <citation type="submission" date="2016-10" db="EMBL/GenBank/DDBJ databases">
        <authorList>
            <person name="Varghese N."/>
            <person name="Submissions S."/>
        </authorList>
    </citation>
    <scope>NUCLEOTIDE SEQUENCE [LARGE SCALE GENOMIC DNA]</scope>
    <source>
        <strain evidence="3">DSM 44232</strain>
    </source>
</reference>
<proteinExistence type="predicted"/>
<dbReference type="PROSITE" id="PS51725">
    <property type="entry name" value="ABM"/>
    <property type="match status" value="1"/>
</dbReference>
<evidence type="ECO:0000313" key="2">
    <source>
        <dbReference type="EMBL" id="SFR29830.1"/>
    </source>
</evidence>
<keyword evidence="3" id="KW-1185">Reference proteome</keyword>
<gene>
    <name evidence="2" type="ORF">SAMN04488564_12219</name>
</gene>
<dbReference type="Gene3D" id="1.20.1260.10">
    <property type="match status" value="1"/>
</dbReference>
<dbReference type="AlphaFoldDB" id="A0A1I6FIS1"/>
<dbReference type="RefSeq" id="WP_218164771.1">
    <property type="nucleotide sequence ID" value="NZ_FOYL01000022.1"/>
</dbReference>
<name>A0A1I6FIS1_9PSEU</name>
<protein>
    <submittedName>
        <fullName evidence="2">Antibiotic biosynthesis monooxygenase</fullName>
    </submittedName>
</protein>
<dbReference type="InterPro" id="IPR011008">
    <property type="entry name" value="Dimeric_a/b-barrel"/>
</dbReference>
<dbReference type="Proteomes" id="UP000198583">
    <property type="component" value="Unassembled WGS sequence"/>
</dbReference>
<dbReference type="InterPro" id="IPR026820">
    <property type="entry name" value="VioB/RebD_dom"/>
</dbReference>
<organism evidence="2 3">
    <name type="scientific">Lentzea waywayandensis</name>
    <dbReference type="NCBI Taxonomy" id="84724"/>
    <lineage>
        <taxon>Bacteria</taxon>
        <taxon>Bacillati</taxon>
        <taxon>Actinomycetota</taxon>
        <taxon>Actinomycetes</taxon>
        <taxon>Pseudonocardiales</taxon>
        <taxon>Pseudonocardiaceae</taxon>
        <taxon>Lentzea</taxon>
    </lineage>
</organism>
<dbReference type="PANTHER" id="PTHR34400">
    <property type="match status" value="1"/>
</dbReference>
<sequence length="460" mass="50650">MSQSLESSTGISEPIVVIKNYTVPADEAEHFVEVYRENARIMSAQPGFVRSRLHRPLADGPDTRFVHIAEWSSGTDLDKAVVNPEWRASLQRMFDDPGLNITSEPASYRVVVELRPPGNAIETVEDLRRHLQWAIELEHATIPPYLCALYSLDPNRNAEAAQVVGSVLAEEMLHLALAANLLNAVGGEPRLDTPELLPPYPHPLPHGDRSLQIQLLPFGPEALELFLRIEKPASVGASPEADGYETIGQFYAAIEAGTRRLCDELGEDAVFTGDPARQVGEFHLRGGGGAVIPVHDLKSALAALTEITEQGEGAARTDVWDGDRDVFHPERDEVAHFYRFQELKHGRRYQTGDTPRSGPTGEPIAVDFDAVMPMRPNPRTTDHPEGSDIRVAQERFNTTYCRLLQQLEEAFNGDPARLGATVGTMYQVKAQAQALMTMPVEDGRATAGPTFEYVPPSLRA</sequence>
<accession>A0A1I6FIS1</accession>